<evidence type="ECO:0000313" key="2">
    <source>
        <dbReference type="EMBL" id="QDT42640.1"/>
    </source>
</evidence>
<dbReference type="GO" id="GO:0016787">
    <property type="term" value="F:hydrolase activity"/>
    <property type="evidence" value="ECO:0007669"/>
    <property type="project" value="UniProtKB-KW"/>
</dbReference>
<dbReference type="InterPro" id="IPR000086">
    <property type="entry name" value="NUDIX_hydrolase_dom"/>
</dbReference>
<keyword evidence="3" id="KW-1185">Reference proteome</keyword>
<feature type="domain" description="Nudix hydrolase" evidence="1">
    <location>
        <begin position="30"/>
        <end position="157"/>
    </location>
</feature>
<keyword evidence="2" id="KW-0378">Hydrolase</keyword>
<dbReference type="KEGG" id="gaz:Pan241w_27270"/>
<dbReference type="Gene3D" id="3.90.79.10">
    <property type="entry name" value="Nucleoside Triphosphate Pyrophosphohydrolase"/>
    <property type="match status" value="1"/>
</dbReference>
<organism evidence="2 3">
    <name type="scientific">Gimesia alba</name>
    <dbReference type="NCBI Taxonomy" id="2527973"/>
    <lineage>
        <taxon>Bacteria</taxon>
        <taxon>Pseudomonadati</taxon>
        <taxon>Planctomycetota</taxon>
        <taxon>Planctomycetia</taxon>
        <taxon>Planctomycetales</taxon>
        <taxon>Planctomycetaceae</taxon>
        <taxon>Gimesia</taxon>
    </lineage>
</organism>
<dbReference type="GO" id="GO:0005737">
    <property type="term" value="C:cytoplasm"/>
    <property type="evidence" value="ECO:0007669"/>
    <property type="project" value="TreeGrafter"/>
</dbReference>
<dbReference type="PANTHER" id="PTHR10885:SF20">
    <property type="entry name" value="NUDIX HYDROLASE DOMAIN-CONTAINING PROTEIN"/>
    <property type="match status" value="1"/>
</dbReference>
<dbReference type="GO" id="GO:0004452">
    <property type="term" value="F:isopentenyl-diphosphate delta-isomerase activity"/>
    <property type="evidence" value="ECO:0007669"/>
    <property type="project" value="TreeGrafter"/>
</dbReference>
<proteinExistence type="predicted"/>
<protein>
    <submittedName>
        <fullName evidence="2">Nudix hydrolase</fullName>
        <ecNumber evidence="2">3.6.1.-</ecNumber>
    </submittedName>
</protein>
<dbReference type="AlphaFoldDB" id="A0A517RFK8"/>
<dbReference type="Pfam" id="PF00293">
    <property type="entry name" value="NUDIX"/>
    <property type="match status" value="1"/>
</dbReference>
<dbReference type="PANTHER" id="PTHR10885">
    <property type="entry name" value="ISOPENTENYL-DIPHOSPHATE DELTA-ISOMERASE"/>
    <property type="match status" value="1"/>
</dbReference>
<evidence type="ECO:0000313" key="3">
    <source>
        <dbReference type="Proteomes" id="UP000317171"/>
    </source>
</evidence>
<dbReference type="InterPro" id="IPR015797">
    <property type="entry name" value="NUDIX_hydrolase-like_dom_sf"/>
</dbReference>
<dbReference type="Proteomes" id="UP000317171">
    <property type="component" value="Chromosome"/>
</dbReference>
<gene>
    <name evidence="2" type="ORF">Pan241w_27270</name>
</gene>
<dbReference type="RefSeq" id="WP_145216218.1">
    <property type="nucleotide sequence ID" value="NZ_CP036269.1"/>
</dbReference>
<name>A0A517RFK8_9PLAN</name>
<dbReference type="SUPFAM" id="SSF55811">
    <property type="entry name" value="Nudix"/>
    <property type="match status" value="1"/>
</dbReference>
<evidence type="ECO:0000259" key="1">
    <source>
        <dbReference type="PROSITE" id="PS51462"/>
    </source>
</evidence>
<accession>A0A517RFK8</accession>
<dbReference type="OrthoDB" id="9786032at2"/>
<dbReference type="EC" id="3.6.1.-" evidence="2"/>
<dbReference type="GO" id="GO:0009240">
    <property type="term" value="P:isopentenyl diphosphate biosynthetic process"/>
    <property type="evidence" value="ECO:0007669"/>
    <property type="project" value="TreeGrafter"/>
</dbReference>
<sequence>MNTEELFDVVDEHDQVIEQLPRSVVHARKLLHRAANVFVFNSAGALLLQFRSATKDEYPHCYTSSASGHLSAGEDYLESAEREMLEEIGIQTPLEWLEKFSGTPHNAYEHTVLFRTFCDGPFTFDPQEIERGEFFELAVIDQMLLENEEQFTPPFRQLYRWYRAKRGSNSSGSGGVC</sequence>
<dbReference type="CDD" id="cd04692">
    <property type="entry name" value="NUDIX_Hydrolase"/>
    <property type="match status" value="1"/>
</dbReference>
<dbReference type="PROSITE" id="PS51462">
    <property type="entry name" value="NUDIX"/>
    <property type="match status" value="1"/>
</dbReference>
<dbReference type="EMBL" id="CP036269">
    <property type="protein sequence ID" value="QDT42640.1"/>
    <property type="molecule type" value="Genomic_DNA"/>
</dbReference>
<reference evidence="2 3" key="1">
    <citation type="submission" date="2019-02" db="EMBL/GenBank/DDBJ databases">
        <title>Deep-cultivation of Planctomycetes and their phenomic and genomic characterization uncovers novel biology.</title>
        <authorList>
            <person name="Wiegand S."/>
            <person name="Jogler M."/>
            <person name="Boedeker C."/>
            <person name="Pinto D."/>
            <person name="Vollmers J."/>
            <person name="Rivas-Marin E."/>
            <person name="Kohn T."/>
            <person name="Peeters S.H."/>
            <person name="Heuer A."/>
            <person name="Rast P."/>
            <person name="Oberbeckmann S."/>
            <person name="Bunk B."/>
            <person name="Jeske O."/>
            <person name="Meyerdierks A."/>
            <person name="Storesund J.E."/>
            <person name="Kallscheuer N."/>
            <person name="Luecker S."/>
            <person name="Lage O.M."/>
            <person name="Pohl T."/>
            <person name="Merkel B.J."/>
            <person name="Hornburger P."/>
            <person name="Mueller R.-W."/>
            <person name="Bruemmer F."/>
            <person name="Labrenz M."/>
            <person name="Spormann A.M."/>
            <person name="Op den Camp H."/>
            <person name="Overmann J."/>
            <person name="Amann R."/>
            <person name="Jetten M.S.M."/>
            <person name="Mascher T."/>
            <person name="Medema M.H."/>
            <person name="Devos D.P."/>
            <person name="Kaster A.-K."/>
            <person name="Ovreas L."/>
            <person name="Rohde M."/>
            <person name="Galperin M.Y."/>
            <person name="Jogler C."/>
        </authorList>
    </citation>
    <scope>NUCLEOTIDE SEQUENCE [LARGE SCALE GENOMIC DNA]</scope>
    <source>
        <strain evidence="2 3">Pan241w</strain>
    </source>
</reference>